<dbReference type="InterPro" id="IPR000515">
    <property type="entry name" value="MetI-like"/>
</dbReference>
<dbReference type="PROSITE" id="PS50928">
    <property type="entry name" value="ABC_TM1"/>
    <property type="match status" value="1"/>
</dbReference>
<dbReference type="GO" id="GO:0042918">
    <property type="term" value="P:alkanesulfonate transmembrane transport"/>
    <property type="evidence" value="ECO:0007669"/>
    <property type="project" value="UniProtKB-ARBA"/>
</dbReference>
<accession>C0CQQ7</accession>
<evidence type="ECO:0000259" key="8">
    <source>
        <dbReference type="PROSITE" id="PS50928"/>
    </source>
</evidence>
<keyword evidence="4 7" id="KW-0812">Transmembrane</keyword>
<dbReference type="HOGENOM" id="CLU_046113_1_1_9"/>
<evidence type="ECO:0000313" key="10">
    <source>
        <dbReference type="Proteomes" id="UP000003100"/>
    </source>
</evidence>
<evidence type="ECO:0000256" key="3">
    <source>
        <dbReference type="ARBA" id="ARBA00022475"/>
    </source>
</evidence>
<keyword evidence="10" id="KW-1185">Reference proteome</keyword>
<name>C0CQQ7_BLAHS</name>
<evidence type="ECO:0000256" key="4">
    <source>
        <dbReference type="ARBA" id="ARBA00022692"/>
    </source>
</evidence>
<feature type="transmembrane region" description="Helical" evidence="7">
    <location>
        <begin position="171"/>
        <end position="190"/>
    </location>
</feature>
<dbReference type="eggNOG" id="COG0600">
    <property type="taxonomic scope" value="Bacteria"/>
</dbReference>
<dbReference type="CDD" id="cd06261">
    <property type="entry name" value="TM_PBP2"/>
    <property type="match status" value="1"/>
</dbReference>
<dbReference type="Proteomes" id="UP000003100">
    <property type="component" value="Unassembled WGS sequence"/>
</dbReference>
<keyword evidence="2 7" id="KW-0813">Transport</keyword>
<organism evidence="9 10">
    <name type="scientific">Blautia hydrogenotrophica (strain DSM 10507 / JCM 14656 / S5a33)</name>
    <name type="common">Ruminococcus hydrogenotrophicus</name>
    <dbReference type="NCBI Taxonomy" id="476272"/>
    <lineage>
        <taxon>Bacteria</taxon>
        <taxon>Bacillati</taxon>
        <taxon>Bacillota</taxon>
        <taxon>Clostridia</taxon>
        <taxon>Lachnospirales</taxon>
        <taxon>Lachnospiraceae</taxon>
        <taxon>Blautia</taxon>
    </lineage>
</organism>
<dbReference type="Gene3D" id="1.10.3720.10">
    <property type="entry name" value="MetI-like"/>
    <property type="match status" value="1"/>
</dbReference>
<keyword evidence="6 7" id="KW-0472">Membrane</keyword>
<comment type="similarity">
    <text evidence="7">Belongs to the binding-protein-dependent transport system permease family.</text>
</comment>
<proteinExistence type="inferred from homology"/>
<dbReference type="FunFam" id="1.10.3720.10:FF:000003">
    <property type="entry name" value="Aliphatic sulfonate ABC transporter permease"/>
    <property type="match status" value="1"/>
</dbReference>
<evidence type="ECO:0000256" key="1">
    <source>
        <dbReference type="ARBA" id="ARBA00004651"/>
    </source>
</evidence>
<dbReference type="AlphaFoldDB" id="C0CQQ7"/>
<sequence>MNFRRHGIKPLPADEKIKGDCLIMKEKQNLEAQLQSWRNKQKKENVKYIFLSAAGILTVLVIWQLAVVTGLVNEKMLPAPTKILDTLIYKIGNKAPDGNVLGIDILASLQVALSGFCAAIIIGVPLGLLMGWWTYADRFIRPIFELVRPVPPIAWIPLVVVWMGVGLKAKALIIFFTAFVPCVINSYTGIKLTNKTLIDVSRTFGASNREIFWKVGVPSSLPMVFAGIRVALGNSWSTLVAAEMLAATAGLGYMIQIGRTVARPDIVIVGMVVIGAIGAVLSLILSRAEKYFLRWKVNR</sequence>
<dbReference type="SUPFAM" id="SSF161098">
    <property type="entry name" value="MetI-like"/>
    <property type="match status" value="1"/>
</dbReference>
<comment type="subcellular location">
    <subcellularLocation>
        <location evidence="1 7">Cell membrane</location>
        <topology evidence="1 7">Multi-pass membrane protein</topology>
    </subcellularLocation>
</comment>
<gene>
    <name evidence="9" type="ORF">RUMHYD_03220</name>
</gene>
<feature type="transmembrane region" description="Helical" evidence="7">
    <location>
        <begin position="48"/>
        <end position="72"/>
    </location>
</feature>
<dbReference type="PANTHER" id="PTHR30151:SF0">
    <property type="entry name" value="ABC TRANSPORTER PERMEASE PROTEIN MJ0413-RELATED"/>
    <property type="match status" value="1"/>
</dbReference>
<feature type="transmembrane region" description="Helical" evidence="7">
    <location>
        <begin position="111"/>
        <end position="134"/>
    </location>
</feature>
<keyword evidence="5 7" id="KW-1133">Transmembrane helix</keyword>
<feature type="transmembrane region" description="Helical" evidence="7">
    <location>
        <begin position="211"/>
        <end position="230"/>
    </location>
</feature>
<keyword evidence="3" id="KW-1003">Cell membrane</keyword>
<evidence type="ECO:0000256" key="2">
    <source>
        <dbReference type="ARBA" id="ARBA00022448"/>
    </source>
</evidence>
<feature type="transmembrane region" description="Helical" evidence="7">
    <location>
        <begin position="146"/>
        <end position="165"/>
    </location>
</feature>
<evidence type="ECO:0000256" key="6">
    <source>
        <dbReference type="ARBA" id="ARBA00023136"/>
    </source>
</evidence>
<reference evidence="9 10" key="2">
    <citation type="submission" date="2009-02" db="EMBL/GenBank/DDBJ databases">
        <title>Draft genome sequence of Blautia hydrogenotrophica DSM 10507 (Ruminococcus hydrogenotrophicus DSM 10507).</title>
        <authorList>
            <person name="Sudarsanam P."/>
            <person name="Ley R."/>
            <person name="Guruge J."/>
            <person name="Turnbaugh P.J."/>
            <person name="Mahowald M."/>
            <person name="Liep D."/>
            <person name="Gordon J."/>
        </authorList>
    </citation>
    <scope>NUCLEOTIDE SEQUENCE [LARGE SCALE GENOMIC DNA]</scope>
    <source>
        <strain evidence="10">DSM 10507 / JCM 14656 / S5a33</strain>
    </source>
</reference>
<dbReference type="PANTHER" id="PTHR30151">
    <property type="entry name" value="ALKANE SULFONATE ABC TRANSPORTER-RELATED, MEMBRANE SUBUNIT"/>
    <property type="match status" value="1"/>
</dbReference>
<dbReference type="PATRIC" id="fig|476272.21.peg.1343"/>
<evidence type="ECO:0000256" key="7">
    <source>
        <dbReference type="RuleBase" id="RU363032"/>
    </source>
</evidence>
<reference evidence="9 10" key="1">
    <citation type="submission" date="2009-01" db="EMBL/GenBank/DDBJ databases">
        <authorList>
            <person name="Fulton L."/>
            <person name="Clifton S."/>
            <person name="Fulton B."/>
            <person name="Xu J."/>
            <person name="Minx P."/>
            <person name="Pepin K.H."/>
            <person name="Johnson M."/>
            <person name="Bhonagiri V."/>
            <person name="Nash W.E."/>
            <person name="Mardis E.R."/>
            <person name="Wilson R.K."/>
        </authorList>
    </citation>
    <scope>NUCLEOTIDE SEQUENCE [LARGE SCALE GENOMIC DNA]</scope>
    <source>
        <strain evidence="10">DSM 10507 / JCM 14656 / S5a33</strain>
    </source>
</reference>
<protein>
    <recommendedName>
        <fullName evidence="8">ABC transmembrane type-1 domain-containing protein</fullName>
    </recommendedName>
</protein>
<feature type="transmembrane region" description="Helical" evidence="7">
    <location>
        <begin position="266"/>
        <end position="285"/>
    </location>
</feature>
<dbReference type="EMBL" id="ACBZ01000172">
    <property type="protein sequence ID" value="EEG47936.1"/>
    <property type="molecule type" value="Genomic_DNA"/>
</dbReference>
<dbReference type="GO" id="GO:0005886">
    <property type="term" value="C:plasma membrane"/>
    <property type="evidence" value="ECO:0007669"/>
    <property type="project" value="UniProtKB-SubCell"/>
</dbReference>
<evidence type="ECO:0000256" key="5">
    <source>
        <dbReference type="ARBA" id="ARBA00022989"/>
    </source>
</evidence>
<dbReference type="InterPro" id="IPR035906">
    <property type="entry name" value="MetI-like_sf"/>
</dbReference>
<dbReference type="Pfam" id="PF00528">
    <property type="entry name" value="BPD_transp_1"/>
    <property type="match status" value="1"/>
</dbReference>
<feature type="domain" description="ABC transmembrane type-1" evidence="8">
    <location>
        <begin position="105"/>
        <end position="285"/>
    </location>
</feature>
<evidence type="ECO:0000313" key="9">
    <source>
        <dbReference type="EMBL" id="EEG47936.1"/>
    </source>
</evidence>